<dbReference type="RefSeq" id="WP_064699721.1">
    <property type="nucleotide sequence ID" value="NZ_BDEO01000007.1"/>
</dbReference>
<evidence type="ECO:0000256" key="1">
    <source>
        <dbReference type="SAM" id="SignalP"/>
    </source>
</evidence>
<accession>A0A1M6QLN1</accession>
<name>A0A1M6QLN1_9GAMM</name>
<proteinExistence type="predicted"/>
<dbReference type="InterPro" id="IPR016963">
    <property type="entry name" value="Glycoporin_RafY"/>
</dbReference>
<dbReference type="SUPFAM" id="SSF56935">
    <property type="entry name" value="Porins"/>
    <property type="match status" value="1"/>
</dbReference>
<evidence type="ECO:0000313" key="2">
    <source>
        <dbReference type="EMBL" id="SHK21010.1"/>
    </source>
</evidence>
<dbReference type="Proteomes" id="UP000184248">
    <property type="component" value="Unassembled WGS sequence"/>
</dbReference>
<reference evidence="3" key="1">
    <citation type="submission" date="2016-11" db="EMBL/GenBank/DDBJ databases">
        <authorList>
            <person name="Varghese N."/>
            <person name="Submissions S."/>
        </authorList>
    </citation>
    <scope>NUCLEOTIDE SEQUENCE [LARGE SCALE GENOMIC DNA]</scope>
    <source>
        <strain evidence="3">ALO Sharm</strain>
    </source>
</reference>
<keyword evidence="1" id="KW-0732">Signal</keyword>
<evidence type="ECO:0000313" key="3">
    <source>
        <dbReference type="Proteomes" id="UP000184248"/>
    </source>
</evidence>
<dbReference type="AlphaFoldDB" id="A0A1M6QLN1"/>
<protein>
    <submittedName>
        <fullName evidence="2">Raffinose porin</fullName>
    </submittedName>
</protein>
<sequence length="383" mass="42169">MQLARYKKLSLAVMLSMGSGAPAMADVTYEGEAGTLSVGGDVELNINAYNEHEGGSSLFRTQSGERLGRDDRFNQDGRILIDINGDRQTSRHYARFKLQPLWNTSGDTGVDDAWFAVGSHTGSELKVGRFEAFDLFPLGQDVFVQYSGSTSNSLYSDGQSYVYQAREGRGRGDSGQIALSHRFGDTMYTEVATLFGDRSDLFDGDTYHGYDIEDDSKSAAIVRPVIAWTPESWTFAVGMEANLVNDSVIDERGEDIGDRTGYGARVSYGHEGLDFNLNFAHMEAHEESNSTVGVNTVWNNVGVGYIYAENDIDDVKPGASMKDITPAGVNKSSTLYSSYRFANVLGINQFDTYVGAYYSEVDHDNGATETDRYGARVRLKYLF</sequence>
<organism evidence="2 3">
    <name type="scientific">Halomonas caseinilytica</name>
    <dbReference type="NCBI Taxonomy" id="438744"/>
    <lineage>
        <taxon>Bacteria</taxon>
        <taxon>Pseudomonadati</taxon>
        <taxon>Pseudomonadota</taxon>
        <taxon>Gammaproteobacteria</taxon>
        <taxon>Oceanospirillales</taxon>
        <taxon>Halomonadaceae</taxon>
        <taxon>Halomonas</taxon>
    </lineage>
</organism>
<dbReference type="Pfam" id="PF16966">
    <property type="entry name" value="Porin_8"/>
    <property type="match status" value="1"/>
</dbReference>
<gene>
    <name evidence="2" type="ORF">SAMN05192556_10249</name>
</gene>
<dbReference type="EMBL" id="FRAL01000002">
    <property type="protein sequence ID" value="SHK21010.1"/>
    <property type="molecule type" value="Genomic_DNA"/>
</dbReference>
<dbReference type="OrthoDB" id="5622860at2"/>
<keyword evidence="3" id="KW-1185">Reference proteome</keyword>
<feature type="signal peptide" evidence="1">
    <location>
        <begin position="1"/>
        <end position="25"/>
    </location>
</feature>
<feature type="chain" id="PRO_5009920367" evidence="1">
    <location>
        <begin position="26"/>
        <end position="383"/>
    </location>
</feature>